<keyword evidence="4" id="KW-1185">Reference proteome</keyword>
<dbReference type="AlphaFoldDB" id="A0A4Q4TF95"/>
<dbReference type="Gene3D" id="3.30.70.100">
    <property type="match status" value="1"/>
</dbReference>
<comment type="similarity">
    <text evidence="1">Belongs to the tpcK family.</text>
</comment>
<name>A0A4Q4TF95_9PEZI</name>
<dbReference type="OrthoDB" id="3183782at2759"/>
<dbReference type="InterPro" id="IPR011008">
    <property type="entry name" value="Dimeric_a/b-barrel"/>
</dbReference>
<organism evidence="3 4">
    <name type="scientific">Monosporascus ibericus</name>
    <dbReference type="NCBI Taxonomy" id="155417"/>
    <lineage>
        <taxon>Eukaryota</taxon>
        <taxon>Fungi</taxon>
        <taxon>Dikarya</taxon>
        <taxon>Ascomycota</taxon>
        <taxon>Pezizomycotina</taxon>
        <taxon>Sordariomycetes</taxon>
        <taxon>Xylariomycetidae</taxon>
        <taxon>Xylariales</taxon>
        <taxon>Xylariales incertae sedis</taxon>
        <taxon>Monosporascus</taxon>
    </lineage>
</organism>
<comment type="caution">
    <text evidence="3">The sequence shown here is derived from an EMBL/GenBank/DDBJ whole genome shotgun (WGS) entry which is preliminary data.</text>
</comment>
<dbReference type="Proteomes" id="UP000293360">
    <property type="component" value="Unassembled WGS sequence"/>
</dbReference>
<dbReference type="EMBL" id="QJNU01000197">
    <property type="protein sequence ID" value="RYP04762.1"/>
    <property type="molecule type" value="Genomic_DNA"/>
</dbReference>
<dbReference type="GO" id="GO:0016491">
    <property type="term" value="F:oxidoreductase activity"/>
    <property type="evidence" value="ECO:0007669"/>
    <property type="project" value="InterPro"/>
</dbReference>
<sequence>MAEQQQPRNGDSYRQALLKWSVHHYKLPHVDDQAFAKWYTEVQVPQIMKIAQRHGVRKYSLLNRRAPQYITPSFLRDYFEAEMKEIKTAPGWKLAPFDVTAAYWSDSPEKLKAMLADPDWENIIIAGEKPWIDTERADCQIGWDNTYLEDGKIGNE</sequence>
<feature type="domain" description="EthD" evidence="2">
    <location>
        <begin position="28"/>
        <end position="134"/>
    </location>
</feature>
<evidence type="ECO:0000256" key="1">
    <source>
        <dbReference type="ARBA" id="ARBA00005986"/>
    </source>
</evidence>
<proteinExistence type="inferred from homology"/>
<dbReference type="Pfam" id="PF07110">
    <property type="entry name" value="EthD"/>
    <property type="match status" value="1"/>
</dbReference>
<evidence type="ECO:0000259" key="2">
    <source>
        <dbReference type="Pfam" id="PF07110"/>
    </source>
</evidence>
<evidence type="ECO:0000313" key="4">
    <source>
        <dbReference type="Proteomes" id="UP000293360"/>
    </source>
</evidence>
<dbReference type="InterPro" id="IPR009799">
    <property type="entry name" value="EthD_dom"/>
</dbReference>
<accession>A0A4Q4TF95</accession>
<gene>
    <name evidence="3" type="ORF">DL764_004245</name>
</gene>
<evidence type="ECO:0000313" key="3">
    <source>
        <dbReference type="EMBL" id="RYP04762.1"/>
    </source>
</evidence>
<protein>
    <recommendedName>
        <fullName evidence="2">EthD domain-containing protein</fullName>
    </recommendedName>
</protein>
<reference evidence="3 4" key="1">
    <citation type="submission" date="2018-06" db="EMBL/GenBank/DDBJ databases">
        <title>Complete Genomes of Monosporascus.</title>
        <authorList>
            <person name="Robinson A.J."/>
            <person name="Natvig D.O."/>
        </authorList>
    </citation>
    <scope>NUCLEOTIDE SEQUENCE [LARGE SCALE GENOMIC DNA]</scope>
    <source>
        <strain evidence="3 4">CBS 110550</strain>
    </source>
</reference>
<dbReference type="SUPFAM" id="SSF54909">
    <property type="entry name" value="Dimeric alpha+beta barrel"/>
    <property type="match status" value="1"/>
</dbReference>
<dbReference type="STRING" id="155417.A0A4Q4TF95"/>